<reference evidence="8" key="1">
    <citation type="submission" date="2022-10" db="EMBL/GenBank/DDBJ databases">
        <title>Novel sulphate-reducing endosymbionts in the free-living metamonad Anaeramoeba.</title>
        <authorList>
            <person name="Jerlstrom-Hultqvist J."/>
            <person name="Cepicka I."/>
            <person name="Gallot-Lavallee L."/>
            <person name="Salas-Leiva D."/>
            <person name="Curtis B.A."/>
            <person name="Zahonova K."/>
            <person name="Pipaliya S."/>
            <person name="Dacks J."/>
            <person name="Roger A.J."/>
        </authorList>
    </citation>
    <scope>NUCLEOTIDE SEQUENCE</scope>
    <source>
        <strain evidence="8">BMAN</strain>
    </source>
</reference>
<organism evidence="8 9">
    <name type="scientific">Anaeramoeba ignava</name>
    <name type="common">Anaerobic marine amoeba</name>
    <dbReference type="NCBI Taxonomy" id="1746090"/>
    <lineage>
        <taxon>Eukaryota</taxon>
        <taxon>Metamonada</taxon>
        <taxon>Anaeramoebidae</taxon>
        <taxon>Anaeramoeba</taxon>
    </lineage>
</organism>
<accession>A0A9Q0LGY7</accession>
<keyword evidence="9" id="KW-1185">Reference proteome</keyword>
<dbReference type="PANTHER" id="PTHR13140">
    <property type="entry name" value="MYOSIN"/>
    <property type="match status" value="1"/>
</dbReference>
<evidence type="ECO:0000256" key="5">
    <source>
        <dbReference type="ARBA" id="ARBA00023203"/>
    </source>
</evidence>
<keyword evidence="1 6" id="KW-0547">Nucleotide-binding</keyword>
<feature type="binding site" evidence="6">
    <location>
        <begin position="102"/>
        <end position="109"/>
    </location>
    <ligand>
        <name>ATP</name>
        <dbReference type="ChEBI" id="CHEBI:30616"/>
    </ligand>
</feature>
<dbReference type="OMA" id="CLEFHCF"/>
<dbReference type="GO" id="GO:0005524">
    <property type="term" value="F:ATP binding"/>
    <property type="evidence" value="ECO:0007669"/>
    <property type="project" value="UniProtKB-UniRule"/>
</dbReference>
<sequence length="492" mass="57336">MSKISEIEIPFTIKDDLLNLSKPSINAITKAIKKRFDSNNLHTYIGYYLVRLNSFQTFPLEITKKTRFYPRRFYPPDLFAFIDKIYLEMIEKKQNQLIVLNGESGSGKTQTTKEIMEFLLLNSLIENENQNIKKIQSCFKLLEVFGNAATKQNPNSTRFESFFEIHFNKKGNICGMKVNKIFIESSRIYTRKKGERNFHIFYQLLRGLKIEEKEQLGVSSIDEFNFLTQSGRFSIEGVNDSHELVKTQQAFNDLGITQKTQSKIFQILIAILFIGNIQFEEENENAIISNQTTISWISSLIKVDPNSLINSLTFKTISSEISTDTISAYSIPQTLNEAQKTRDALASEMYSRVFEYIIEIINKNLNSNQDHEFEIKILDYSGFQKIDKQDLNGLFTNYLNEKLQQLSTINILKKDQSQYQKEKIKWQNIPFNDNQIICNFIEDQDPNGIIYSINKSCEDPNKYELDQLISQIQKLQRNLRKNQIFTKNNQNL</sequence>
<dbReference type="Gene3D" id="1.20.120.720">
    <property type="entry name" value="Myosin VI head, motor domain, U50 subdomain"/>
    <property type="match status" value="1"/>
</dbReference>
<dbReference type="PRINTS" id="PR00193">
    <property type="entry name" value="MYOSINHEAVY"/>
</dbReference>
<evidence type="ECO:0000256" key="2">
    <source>
        <dbReference type="ARBA" id="ARBA00022840"/>
    </source>
</evidence>
<comment type="similarity">
    <text evidence="6">Belongs to the TRAFAC class myosin-kinesin ATPase superfamily. Myosin family.</text>
</comment>
<evidence type="ECO:0000259" key="7">
    <source>
        <dbReference type="PROSITE" id="PS51456"/>
    </source>
</evidence>
<evidence type="ECO:0000256" key="4">
    <source>
        <dbReference type="ARBA" id="ARBA00023175"/>
    </source>
</evidence>
<evidence type="ECO:0000256" key="3">
    <source>
        <dbReference type="ARBA" id="ARBA00023123"/>
    </source>
</evidence>
<dbReference type="SMART" id="SM00242">
    <property type="entry name" value="MYSc"/>
    <property type="match status" value="1"/>
</dbReference>
<dbReference type="CDD" id="cd00124">
    <property type="entry name" value="MYSc"/>
    <property type="match status" value="1"/>
</dbReference>
<name>A0A9Q0LGY7_ANAIG</name>
<dbReference type="FunFam" id="1.10.10.820:FF:000001">
    <property type="entry name" value="Myosin heavy chain"/>
    <property type="match status" value="1"/>
</dbReference>
<evidence type="ECO:0000256" key="6">
    <source>
        <dbReference type="PROSITE-ProRule" id="PRU00782"/>
    </source>
</evidence>
<evidence type="ECO:0000313" key="8">
    <source>
        <dbReference type="EMBL" id="KAJ5071273.1"/>
    </source>
</evidence>
<dbReference type="PROSITE" id="PS51456">
    <property type="entry name" value="MYOSIN_MOTOR"/>
    <property type="match status" value="1"/>
</dbReference>
<evidence type="ECO:0000313" key="9">
    <source>
        <dbReference type="Proteomes" id="UP001149090"/>
    </source>
</evidence>
<keyword evidence="2 6" id="KW-0067">ATP-binding</keyword>
<dbReference type="SUPFAM" id="SSF52540">
    <property type="entry name" value="P-loop containing nucleoside triphosphate hydrolases"/>
    <property type="match status" value="1"/>
</dbReference>
<evidence type="ECO:0000256" key="1">
    <source>
        <dbReference type="ARBA" id="ARBA00022741"/>
    </source>
</evidence>
<keyword evidence="5 6" id="KW-0009">Actin-binding</keyword>
<dbReference type="Gene3D" id="1.10.10.820">
    <property type="match status" value="1"/>
</dbReference>
<comment type="caution">
    <text evidence="6">Lacks conserved residue(s) required for the propagation of feature annotation.</text>
</comment>
<proteinExistence type="inferred from homology"/>
<dbReference type="GO" id="GO:0016459">
    <property type="term" value="C:myosin complex"/>
    <property type="evidence" value="ECO:0007669"/>
    <property type="project" value="UniProtKB-KW"/>
</dbReference>
<dbReference type="Gene3D" id="3.40.850.10">
    <property type="entry name" value="Kinesin motor domain"/>
    <property type="match status" value="1"/>
</dbReference>
<keyword evidence="4 6" id="KW-0505">Motor protein</keyword>
<dbReference type="OrthoDB" id="6108017at2759"/>
<dbReference type="Proteomes" id="UP001149090">
    <property type="component" value="Unassembled WGS sequence"/>
</dbReference>
<dbReference type="InterPro" id="IPR027417">
    <property type="entry name" value="P-loop_NTPase"/>
</dbReference>
<dbReference type="AlphaFoldDB" id="A0A9Q0LGY7"/>
<feature type="domain" description="Myosin motor" evidence="7">
    <location>
        <begin position="12"/>
        <end position="492"/>
    </location>
</feature>
<dbReference type="GO" id="GO:0003779">
    <property type="term" value="F:actin binding"/>
    <property type="evidence" value="ECO:0007669"/>
    <property type="project" value="UniProtKB-KW"/>
</dbReference>
<comment type="caution">
    <text evidence="8">The sequence shown here is derived from an EMBL/GenBank/DDBJ whole genome shotgun (WGS) entry which is preliminary data.</text>
</comment>
<dbReference type="InterPro" id="IPR001609">
    <property type="entry name" value="Myosin_head_motor_dom-like"/>
</dbReference>
<dbReference type="EMBL" id="JAPDFW010000090">
    <property type="protein sequence ID" value="KAJ5071273.1"/>
    <property type="molecule type" value="Genomic_DNA"/>
</dbReference>
<dbReference type="InterPro" id="IPR036961">
    <property type="entry name" value="Kinesin_motor_dom_sf"/>
</dbReference>
<dbReference type="Pfam" id="PF00063">
    <property type="entry name" value="Myosin_head"/>
    <property type="match status" value="1"/>
</dbReference>
<dbReference type="Gene3D" id="1.20.58.530">
    <property type="match status" value="1"/>
</dbReference>
<dbReference type="GO" id="GO:0003774">
    <property type="term" value="F:cytoskeletal motor activity"/>
    <property type="evidence" value="ECO:0007669"/>
    <property type="project" value="UniProtKB-UniRule"/>
</dbReference>
<keyword evidence="3 6" id="KW-0518">Myosin</keyword>
<gene>
    <name evidence="8" type="ORF">M0811_10545</name>
</gene>
<protein>
    <submittedName>
        <fullName evidence="8">Dilute class unconventional myosin isoform c</fullName>
    </submittedName>
</protein>